<evidence type="ECO:0008006" key="4">
    <source>
        <dbReference type="Google" id="ProtNLM"/>
    </source>
</evidence>
<dbReference type="OrthoDB" id="826428at2759"/>
<sequence length="154" mass="17577">MTFSLMVVPFYSVVWTSATGDDFRLPSDENSLLSPSSQVHRTEKTFGLNVTLSHEISFQLHSEHPTADRISYGFVGLEPSNHTLALREQDLAKRISTCGRLSCDEVQILDKNLQRKLDDGVFFLWCVRWCFDPGKNHYWAVEKKGGRRKSAIVQ</sequence>
<dbReference type="AlphaFoldDB" id="A0A660KTG7"/>
<gene>
    <name evidence="2" type="ORF">FH972_011159</name>
</gene>
<reference evidence="2 3" key="1">
    <citation type="submission" date="2019-06" db="EMBL/GenBank/DDBJ databases">
        <title>A chromosomal-level reference genome of Carpinus fangiana (Coryloideae, Betulaceae).</title>
        <authorList>
            <person name="Yang X."/>
            <person name="Wang Z."/>
            <person name="Zhang L."/>
            <person name="Hao G."/>
            <person name="Liu J."/>
            <person name="Yang Y."/>
        </authorList>
    </citation>
    <scope>NUCLEOTIDE SEQUENCE [LARGE SCALE GENOMIC DNA]</scope>
    <source>
        <strain evidence="2">Cfa_2016G</strain>
        <tissue evidence="2">Leaf</tissue>
    </source>
</reference>
<evidence type="ECO:0000256" key="1">
    <source>
        <dbReference type="SAM" id="SignalP"/>
    </source>
</evidence>
<feature type="chain" id="PRO_5025045915" description="Legume lectin domain-containing protein" evidence="1">
    <location>
        <begin position="21"/>
        <end position="154"/>
    </location>
</feature>
<name>A0A660KTG7_9ROSI</name>
<evidence type="ECO:0000313" key="3">
    <source>
        <dbReference type="Proteomes" id="UP000327013"/>
    </source>
</evidence>
<organism evidence="2 3">
    <name type="scientific">Carpinus fangiana</name>
    <dbReference type="NCBI Taxonomy" id="176857"/>
    <lineage>
        <taxon>Eukaryota</taxon>
        <taxon>Viridiplantae</taxon>
        <taxon>Streptophyta</taxon>
        <taxon>Embryophyta</taxon>
        <taxon>Tracheophyta</taxon>
        <taxon>Spermatophyta</taxon>
        <taxon>Magnoliopsida</taxon>
        <taxon>eudicotyledons</taxon>
        <taxon>Gunneridae</taxon>
        <taxon>Pentapetalae</taxon>
        <taxon>rosids</taxon>
        <taxon>fabids</taxon>
        <taxon>Fagales</taxon>
        <taxon>Betulaceae</taxon>
        <taxon>Carpinus</taxon>
    </lineage>
</organism>
<evidence type="ECO:0000313" key="2">
    <source>
        <dbReference type="EMBL" id="KAE8038678.1"/>
    </source>
</evidence>
<feature type="signal peptide" evidence="1">
    <location>
        <begin position="1"/>
        <end position="20"/>
    </location>
</feature>
<accession>A0A660KTG7</accession>
<proteinExistence type="predicted"/>
<dbReference type="EMBL" id="CM017324">
    <property type="protein sequence ID" value="KAE8038678.1"/>
    <property type="molecule type" value="Genomic_DNA"/>
</dbReference>
<dbReference type="Proteomes" id="UP000327013">
    <property type="component" value="Chromosome 4"/>
</dbReference>
<keyword evidence="3" id="KW-1185">Reference proteome</keyword>
<keyword evidence="1" id="KW-0732">Signal</keyword>
<protein>
    <recommendedName>
        <fullName evidence="4">Legume lectin domain-containing protein</fullName>
    </recommendedName>
</protein>